<dbReference type="Gene3D" id="2.60.120.260">
    <property type="entry name" value="Galactose-binding domain-like"/>
    <property type="match status" value="1"/>
</dbReference>
<evidence type="ECO:0000313" key="2">
    <source>
        <dbReference type="EMBL" id="MEC5384557.1"/>
    </source>
</evidence>
<sequence>MRRIFVALFCVLSTFANAASWQVDEATRVRLIQSLDGRYARLFDHGELRKGQTSIDTAAFALDAVAVNYDAQKITQALNALVAMQDADATSRSYGNMHWYQGDQKLVDRNGVEFVMRRLALIPLLFPDRLNTVQSDALNKVMTLAKTGITKHDVRISYTNIFLMKTWNLIAMGEALKDDALATQGRSMLRDWLTYTARTGINEFLSPAYFEVDLDNLSLIANLSNDAATRQMANDGLAFFWHDIALHWYSPGMRLGGAHSRDYDRLFNVAALNTKMAETGWFGNGPIRRTTQGGPYEFYAWAQPLDAARQWLSETFPRFISERWGEEPEKRFAHYMGRNFGISSAESGYTAGHDNAPLVINMGGGADVPIIDFFVDGRRDHYGTNKTLETGSGHMKALHLKPFLSSVQNDGEVLFVASIQNDIVNNAVLESIITLPADAEMWLDDKPLKLFSASSKWNYDIAPNGDSTQIRIVENESEKSGRPEVLLSDKDDKLGVGLSRQFDVTPGKDYRIAASMQGGDVFLYLNFYDAERHLIGGEHAQKVSAGAIDFAERTYSYTAPPGAVSCKAWLYSTTGNKTSLRINDLRFEEMSKSGLVAKLLGGFDFREYKAEQVSVPIGATLTLRREDVAVALRLINAWNVQGRNVPFTLYNDGLQYHAMRLTAQHAEGGMAGRGSIAVWAYAEEGIGSDAAFEAFRRKAAAVSANSKLDGDQMDVSVRGITGSSRIVADVVTGRRILREGMKAVPADAVMWVNGRDVGREILRDHVRP</sequence>
<keyword evidence="3" id="KW-1185">Reference proteome</keyword>
<name>A0ABU6JY15_9RHOO</name>
<dbReference type="EMBL" id="JAYXHS010000001">
    <property type="protein sequence ID" value="MEC5384557.1"/>
    <property type="molecule type" value="Genomic_DNA"/>
</dbReference>
<proteinExistence type="predicted"/>
<dbReference type="Proteomes" id="UP001331561">
    <property type="component" value="Unassembled WGS sequence"/>
</dbReference>
<evidence type="ECO:0000313" key="3">
    <source>
        <dbReference type="Proteomes" id="UP001331561"/>
    </source>
</evidence>
<feature type="chain" id="PRO_5046001510" description="Chondroitin AC lyase" evidence="1">
    <location>
        <begin position="19"/>
        <end position="768"/>
    </location>
</feature>
<reference evidence="2 3" key="1">
    <citation type="submission" date="2024-01" db="EMBL/GenBank/DDBJ databases">
        <title>Uliginosibacterium soil sp. nov.</title>
        <authorList>
            <person name="Lv Y."/>
        </authorList>
    </citation>
    <scope>NUCLEOTIDE SEQUENCE [LARGE SCALE GENOMIC DNA]</scope>
    <source>
        <strain evidence="2 3">H3</strain>
    </source>
</reference>
<keyword evidence="1" id="KW-0732">Signal</keyword>
<comment type="caution">
    <text evidence="2">The sequence shown here is derived from an EMBL/GenBank/DDBJ whole genome shotgun (WGS) entry which is preliminary data.</text>
</comment>
<evidence type="ECO:0000256" key="1">
    <source>
        <dbReference type="SAM" id="SignalP"/>
    </source>
</evidence>
<evidence type="ECO:0008006" key="4">
    <source>
        <dbReference type="Google" id="ProtNLM"/>
    </source>
</evidence>
<protein>
    <recommendedName>
        <fullName evidence="4">Chondroitin AC lyase</fullName>
    </recommendedName>
</protein>
<feature type="signal peptide" evidence="1">
    <location>
        <begin position="1"/>
        <end position="18"/>
    </location>
</feature>
<dbReference type="RefSeq" id="WP_327597532.1">
    <property type="nucleotide sequence ID" value="NZ_JAYXHS010000001.1"/>
</dbReference>
<organism evidence="2 3">
    <name type="scientific">Uliginosibacterium silvisoli</name>
    <dbReference type="NCBI Taxonomy" id="3114758"/>
    <lineage>
        <taxon>Bacteria</taxon>
        <taxon>Pseudomonadati</taxon>
        <taxon>Pseudomonadota</taxon>
        <taxon>Betaproteobacteria</taxon>
        <taxon>Rhodocyclales</taxon>
        <taxon>Zoogloeaceae</taxon>
        <taxon>Uliginosibacterium</taxon>
    </lineage>
</organism>
<accession>A0ABU6JY15</accession>
<gene>
    <name evidence="2" type="ORF">VVD49_02425</name>
</gene>